<dbReference type="CDD" id="cd01646">
    <property type="entry name" value="RT_Bac_retron_I"/>
    <property type="match status" value="1"/>
</dbReference>
<dbReference type="PROSITE" id="PS50878">
    <property type="entry name" value="RT_POL"/>
    <property type="match status" value="1"/>
</dbReference>
<keyword evidence="2" id="KW-0548">Nucleotidyltransferase</keyword>
<name>A0AB39IF75_9GAMM</name>
<dbReference type="Pfam" id="PF00078">
    <property type="entry name" value="RVT_1"/>
    <property type="match status" value="1"/>
</dbReference>
<dbReference type="NCBIfam" id="NF041748">
    <property type="entry name" value="Drt3b"/>
    <property type="match status" value="1"/>
</dbReference>
<gene>
    <name evidence="2" type="primary">drt3b</name>
    <name evidence="2" type="ORF">LF923_0002015</name>
</gene>
<dbReference type="RefSeq" id="WP_226100019.1">
    <property type="nucleotide sequence ID" value="NZ_CP162411.1"/>
</dbReference>
<evidence type="ECO:0000259" key="1">
    <source>
        <dbReference type="PROSITE" id="PS50878"/>
    </source>
</evidence>
<feature type="domain" description="Reverse transcriptase" evidence="1">
    <location>
        <begin position="51"/>
        <end position="361"/>
    </location>
</feature>
<proteinExistence type="predicted"/>
<keyword evidence="2" id="KW-0808">Transferase</keyword>
<accession>A0AB39IF75</accession>
<dbReference type="GO" id="GO:0003964">
    <property type="term" value="F:RNA-directed DNA polymerase activity"/>
    <property type="evidence" value="ECO:0007669"/>
    <property type="project" value="UniProtKB-KW"/>
</dbReference>
<evidence type="ECO:0000313" key="2">
    <source>
        <dbReference type="EMBL" id="XDL15073.1"/>
    </source>
</evidence>
<dbReference type="EMBL" id="CP162411">
    <property type="protein sequence ID" value="XDL15073.1"/>
    <property type="molecule type" value="Genomic_DNA"/>
</dbReference>
<keyword evidence="2" id="KW-0695">RNA-directed DNA polymerase</keyword>
<dbReference type="InterPro" id="IPR000477">
    <property type="entry name" value="RT_dom"/>
</dbReference>
<sequence>MFKNKINKKDFFRVLVTETIPYETPIIYSNDGFYKNCIDVKNNAIENDIFDFLIIGMKRKKNYTIPYQYKIRKNENEYRKLSILHPISQIEIKDFYKKYSGLICYFCTRSSFSIRSPNKVASTVYYSNHWDNIKKYKRESVNNIENDMLTRHSASFFSYGGYDRIYKFYNSFEFKNLERDFPFFWTLDVTKCFDSIYTHSISWAIKNKDTVKLNMGGSNGFGNEFDGLMQHANYNETNGIVIGPEVSRIFAEIILQRIDSLVEERLLSMKGLSFGSDYSVKRYVDDVFIFGSNEETVGIVFELYSDYLTKFNLHVNKSKALRYQRPFFSVKSNLILRVAGQINSFVDGFLDKSNPERGFLIPKRIYKRTKMINKFIDSIKSSCIENGVGYNEVSSYIISAIFERVKKIVGGNYIEAINDDYEYDLKNAFTVLIDCLFFFYSVSPSVSSSYKLCSSLILINRFSEEKFNIYKDSIHQKIYESILSLFSGNFIKNESMVDNFVFLEAINLCLTINELGNGYLLPEGILSKVFKDFNSYYNITSCLFVIKNKTMYSDLRGKILSSIDDKLSDLSDLQTDAEKCSLFLDLITCPYIDEKRKRIWIRSFYSSVQKSCPARSEIDEFILYFQDKYWFIDWKTVDLLNALERKELKKAY</sequence>
<reference evidence="2" key="1">
    <citation type="submission" date="2024-07" db="EMBL/GenBank/DDBJ databases">
        <authorList>
            <person name="Pedron J."/>
        </authorList>
    </citation>
    <scope>NUCLEOTIDE SEQUENCE</scope>
    <source>
        <strain evidence="2">A642-S2-A17</strain>
    </source>
</reference>
<organism evidence="2">
    <name type="scientific">Dickeya oryzae</name>
    <dbReference type="NCBI Taxonomy" id="1240404"/>
    <lineage>
        <taxon>Bacteria</taxon>
        <taxon>Pseudomonadati</taxon>
        <taxon>Pseudomonadota</taxon>
        <taxon>Gammaproteobacteria</taxon>
        <taxon>Enterobacterales</taxon>
        <taxon>Pectobacteriaceae</taxon>
        <taxon>Dickeya</taxon>
    </lineage>
</organism>
<dbReference type="AlphaFoldDB" id="A0AB39IF75"/>
<protein>
    <submittedName>
        <fullName evidence="2">Antiviral reverse transcriptase Drt3b</fullName>
    </submittedName>
</protein>